<organism evidence="2 3">
    <name type="scientific">Acidomonas methanolica NBRC 104435</name>
    <dbReference type="NCBI Taxonomy" id="1231351"/>
    <lineage>
        <taxon>Bacteria</taxon>
        <taxon>Pseudomonadati</taxon>
        <taxon>Pseudomonadota</taxon>
        <taxon>Alphaproteobacteria</taxon>
        <taxon>Acetobacterales</taxon>
        <taxon>Acetobacteraceae</taxon>
        <taxon>Acidomonas</taxon>
    </lineage>
</organism>
<dbReference type="RefSeq" id="WP_239641643.1">
    <property type="nucleotide sequence ID" value="NZ_BAND01000047.1"/>
</dbReference>
<dbReference type="Pfam" id="PF01869">
    <property type="entry name" value="BcrAD_BadFG"/>
    <property type="match status" value="1"/>
</dbReference>
<protein>
    <submittedName>
        <fullName evidence="2">N-acetylglucosamine kinase</fullName>
    </submittedName>
</protein>
<keyword evidence="2" id="KW-0418">Kinase</keyword>
<keyword evidence="3" id="KW-1185">Reference proteome</keyword>
<comment type="caution">
    <text evidence="2">The sequence shown here is derived from an EMBL/GenBank/DDBJ whole genome shotgun (WGS) entry which is preliminary data.</text>
</comment>
<proteinExistence type="predicted"/>
<dbReference type="InterPro" id="IPR043129">
    <property type="entry name" value="ATPase_NBD"/>
</dbReference>
<evidence type="ECO:0000313" key="3">
    <source>
        <dbReference type="Proteomes" id="UP000019760"/>
    </source>
</evidence>
<dbReference type="Gene3D" id="3.30.420.40">
    <property type="match status" value="2"/>
</dbReference>
<dbReference type="InterPro" id="IPR002731">
    <property type="entry name" value="ATPase_BadF"/>
</dbReference>
<reference evidence="2 3" key="2">
    <citation type="journal article" date="2014" name="FEMS Microbiol. Lett.">
        <title>Draft genomic DNA sequence of the facultatively methylotrophic bacterium Acidomonas methanolica type strain MB58.</title>
        <authorList>
            <person name="Higashiura N."/>
            <person name="Hadano H."/>
            <person name="Hirakawa H."/>
            <person name="Matsutani M."/>
            <person name="Takabe S."/>
            <person name="Matsushita K."/>
            <person name="Azuma Y."/>
        </authorList>
    </citation>
    <scope>NUCLEOTIDE SEQUENCE [LARGE SCALE GENOMIC DNA]</scope>
    <source>
        <strain evidence="2 3">MB58</strain>
    </source>
</reference>
<dbReference type="GO" id="GO:0016301">
    <property type="term" value="F:kinase activity"/>
    <property type="evidence" value="ECO:0007669"/>
    <property type="project" value="UniProtKB-KW"/>
</dbReference>
<dbReference type="AlphaFoldDB" id="A0A023D4K2"/>
<name>A0A023D4K2_ACIMT</name>
<gene>
    <name evidence="2" type="ORF">Amme_047_012</name>
</gene>
<dbReference type="CDD" id="cd24007">
    <property type="entry name" value="ASKHA_NBD_eukNAGK-like"/>
    <property type="match status" value="1"/>
</dbReference>
<dbReference type="PANTHER" id="PTHR43190:SF3">
    <property type="entry name" value="N-ACETYL-D-GLUCOSAMINE KINASE"/>
    <property type="match status" value="1"/>
</dbReference>
<dbReference type="PANTHER" id="PTHR43190">
    <property type="entry name" value="N-ACETYL-D-GLUCOSAMINE KINASE"/>
    <property type="match status" value="1"/>
</dbReference>
<dbReference type="EMBL" id="BAND01000047">
    <property type="protein sequence ID" value="GAJ29098.1"/>
    <property type="molecule type" value="Genomic_DNA"/>
</dbReference>
<keyword evidence="2" id="KW-0808">Transferase</keyword>
<dbReference type="SUPFAM" id="SSF53067">
    <property type="entry name" value="Actin-like ATPase domain"/>
    <property type="match status" value="2"/>
</dbReference>
<evidence type="ECO:0000313" key="2">
    <source>
        <dbReference type="EMBL" id="GAJ29098.1"/>
    </source>
</evidence>
<dbReference type="InterPro" id="IPR052519">
    <property type="entry name" value="Euk-type_GlcNAc_Kinase"/>
</dbReference>
<feature type="domain" description="ATPase BadF/BadG/BcrA/BcrD type" evidence="1">
    <location>
        <begin position="14"/>
        <end position="295"/>
    </location>
</feature>
<accession>A0A023D4K2</accession>
<reference evidence="3" key="1">
    <citation type="journal article" date="2014" name="FEMS Microbiol. Lett.">
        <title>Draft Genomic DNA Sequence of the Facultatively Methylotrophic Bacterium Acidomonas methanolica type strain MB58.</title>
        <authorList>
            <person name="Higashiura N."/>
            <person name="Hadano H."/>
            <person name="Hirakawa H."/>
            <person name="Matsutani M."/>
            <person name="Takabe S."/>
            <person name="Matsushita K."/>
            <person name="Azuma Y."/>
        </authorList>
    </citation>
    <scope>NUCLEOTIDE SEQUENCE [LARGE SCALE GENOMIC DNA]</scope>
    <source>
        <strain evidence="3">MB58</strain>
    </source>
</reference>
<evidence type="ECO:0000259" key="1">
    <source>
        <dbReference type="Pfam" id="PF01869"/>
    </source>
</evidence>
<dbReference type="Proteomes" id="UP000019760">
    <property type="component" value="Unassembled WGS sequence"/>
</dbReference>
<sequence>MSHASGEPCLLAMDGGGSKTLLVLIDRRGTVLDVRRGGGTNPFDRPNWREEMAGLLADLPRGIVAAGFGMAGYGGSPAVSAGQEGMLAEWGRCPYVVRNDVDIACVGAFGGGEGILLLAGTGSMVWAADPDGHALRVGGWGNLFGDEGSAFWIGREALGTLTRALDGREPEAVSFIEPFCRFMGFPDDPGAIDSALLDWYGGLRHARSAVAELTRGVESLAAAGNGPARRIVEQAAAHLAGHVDAARRRLQRPALPWCEAGGAFRNASLRRAVIALCGAPVAPLLPPVGGAALLAARRAGGDPDAAWIAGLATGLTDAGLFGPASS</sequence>